<dbReference type="Proteomes" id="UP000887540">
    <property type="component" value="Unplaced"/>
</dbReference>
<feature type="compositionally biased region" description="Acidic residues" evidence="1">
    <location>
        <begin position="1"/>
        <end position="12"/>
    </location>
</feature>
<accession>A0A914E4D8</accession>
<evidence type="ECO:0000313" key="2">
    <source>
        <dbReference type="Proteomes" id="UP000887540"/>
    </source>
</evidence>
<evidence type="ECO:0000313" key="3">
    <source>
        <dbReference type="WBParaSite" id="ACRNAN_scaffold5521.g21043.t1"/>
    </source>
</evidence>
<sequence>MDYSDSSEDEFSDIGSGSDIESEEEVESEVKVSSAFFTQQREVLATKNDAAFAIEMQIEKLAPFAVCVKLQFARNTLT</sequence>
<keyword evidence="2" id="KW-1185">Reference proteome</keyword>
<evidence type="ECO:0000256" key="1">
    <source>
        <dbReference type="SAM" id="MobiDB-lite"/>
    </source>
</evidence>
<proteinExistence type="predicted"/>
<dbReference type="AlphaFoldDB" id="A0A914E4D8"/>
<organism evidence="2 3">
    <name type="scientific">Acrobeloides nanus</name>
    <dbReference type="NCBI Taxonomy" id="290746"/>
    <lineage>
        <taxon>Eukaryota</taxon>
        <taxon>Metazoa</taxon>
        <taxon>Ecdysozoa</taxon>
        <taxon>Nematoda</taxon>
        <taxon>Chromadorea</taxon>
        <taxon>Rhabditida</taxon>
        <taxon>Tylenchina</taxon>
        <taxon>Cephalobomorpha</taxon>
        <taxon>Cephaloboidea</taxon>
        <taxon>Cephalobidae</taxon>
        <taxon>Acrobeloides</taxon>
    </lineage>
</organism>
<feature type="region of interest" description="Disordered" evidence="1">
    <location>
        <begin position="1"/>
        <end position="27"/>
    </location>
</feature>
<name>A0A914E4D8_9BILA</name>
<dbReference type="WBParaSite" id="ACRNAN_scaffold5521.g21043.t1">
    <property type="protein sequence ID" value="ACRNAN_scaffold5521.g21043.t1"/>
    <property type="gene ID" value="ACRNAN_scaffold5521.g21043"/>
</dbReference>
<protein>
    <submittedName>
        <fullName evidence="3">Uncharacterized protein</fullName>
    </submittedName>
</protein>
<reference evidence="3" key="1">
    <citation type="submission" date="2022-11" db="UniProtKB">
        <authorList>
            <consortium name="WormBaseParasite"/>
        </authorList>
    </citation>
    <scope>IDENTIFICATION</scope>
</reference>